<dbReference type="Gene3D" id="3.20.20.80">
    <property type="entry name" value="Glycosidases"/>
    <property type="match status" value="1"/>
</dbReference>
<dbReference type="AlphaFoldDB" id="A0A1M2V8H5"/>
<proteinExistence type="predicted"/>
<dbReference type="Pfam" id="PF03659">
    <property type="entry name" value="Glyco_hydro_71"/>
    <property type="match status" value="1"/>
</dbReference>
<evidence type="ECO:0000313" key="3">
    <source>
        <dbReference type="Proteomes" id="UP000184267"/>
    </source>
</evidence>
<dbReference type="OrthoDB" id="3257981at2759"/>
<name>A0A1M2V8H5_TRAPU</name>
<feature type="compositionally biased region" description="Low complexity" evidence="1">
    <location>
        <begin position="396"/>
        <end position="516"/>
    </location>
</feature>
<keyword evidence="3" id="KW-1185">Reference proteome</keyword>
<dbReference type="Proteomes" id="UP000184267">
    <property type="component" value="Unassembled WGS sequence"/>
</dbReference>
<evidence type="ECO:0000256" key="1">
    <source>
        <dbReference type="SAM" id="MobiDB-lite"/>
    </source>
</evidence>
<organism evidence="2 3">
    <name type="scientific">Trametes pubescens</name>
    <name type="common">White-rot fungus</name>
    <dbReference type="NCBI Taxonomy" id="154538"/>
    <lineage>
        <taxon>Eukaryota</taxon>
        <taxon>Fungi</taxon>
        <taxon>Dikarya</taxon>
        <taxon>Basidiomycota</taxon>
        <taxon>Agaricomycotina</taxon>
        <taxon>Agaricomycetes</taxon>
        <taxon>Polyporales</taxon>
        <taxon>Polyporaceae</taxon>
        <taxon>Trametes</taxon>
    </lineage>
</organism>
<sequence length="527" mass="55281">MTLPINCSYSQHFRAINAAEGFSCNLTSTAEFLRNVTSTFLGEPAQLQIDGKAMVSTFAGESCFFGEQDVFTGWENQFTQHPDLAGKIHFVPSFFIDIQKFQNFTNVLDGDFNFNGGWPLDLTTAAAPGLLGGGTLNFDQFSAAQQGTIASDIGSFTVDDEHITQLGLVANSAHTYMTAVAPWFFTHFDSKNSIFDCDDHLYVTRWQNVIQNRDKVDLVELVTWNDFGESHYLGPIEGNLPAGSEAWTTGFDHQGFLEITNHFATWYKTGTEPPITADQLVMWARPHPKDAKPADSLGPPLNFELTQDQLWAVVLATAPGSLMLATGDTATQSFDVQPGVNKFNMTLTPNGFMQGTLTRDNATVIELKPDGYTFNPTPTAFNFNIFVAAAAATGGAAPPVTSAVPAPTDTTAPAPTDTAVPTPTDTVTPAPTDTTVPAPTDTAAPVPTNTAVPPAPTDTTVPPASTNAAAPPASTDPAAAPPASTAAAVPPASTAVAVPPVSTDAAVPPAPTGTAIAPPPAAAAPTA</sequence>
<reference evidence="2 3" key="1">
    <citation type="submission" date="2016-10" db="EMBL/GenBank/DDBJ databases">
        <title>Genome sequence of the basidiomycete white-rot fungus Trametes pubescens.</title>
        <authorList>
            <person name="Makela M.R."/>
            <person name="Granchi Z."/>
            <person name="Peng M."/>
            <person name="De Vries R.P."/>
            <person name="Grigoriev I."/>
            <person name="Riley R."/>
            <person name="Hilden K."/>
        </authorList>
    </citation>
    <scope>NUCLEOTIDE SEQUENCE [LARGE SCALE GENOMIC DNA]</scope>
    <source>
        <strain evidence="2 3">FBCC735</strain>
    </source>
</reference>
<feature type="compositionally biased region" description="Pro residues" evidence="1">
    <location>
        <begin position="517"/>
        <end position="527"/>
    </location>
</feature>
<dbReference type="STRING" id="154538.A0A1M2V8H5"/>
<dbReference type="InterPro" id="IPR005197">
    <property type="entry name" value="Glyco_hydro_71"/>
</dbReference>
<dbReference type="EMBL" id="MNAD01001585">
    <property type="protein sequence ID" value="OJT03885.1"/>
    <property type="molecule type" value="Genomic_DNA"/>
</dbReference>
<evidence type="ECO:0000313" key="2">
    <source>
        <dbReference type="EMBL" id="OJT03885.1"/>
    </source>
</evidence>
<gene>
    <name evidence="2" type="ORF">TRAPUB_5430</name>
</gene>
<dbReference type="GO" id="GO:0051118">
    <property type="term" value="F:glucan endo-1,3-alpha-glucosidase activity"/>
    <property type="evidence" value="ECO:0007669"/>
    <property type="project" value="InterPro"/>
</dbReference>
<comment type="caution">
    <text evidence="2">The sequence shown here is derived from an EMBL/GenBank/DDBJ whole genome shotgun (WGS) entry which is preliminary data.</text>
</comment>
<feature type="region of interest" description="Disordered" evidence="1">
    <location>
        <begin position="396"/>
        <end position="527"/>
    </location>
</feature>
<accession>A0A1M2V8H5</accession>
<protein>
    <submittedName>
        <fullName evidence="2">Glucan endo-1,3-alpha-glucosidase agn1</fullName>
    </submittedName>
</protein>